<protein>
    <recommendedName>
        <fullName evidence="1">Protein kinase domain-containing protein</fullName>
    </recommendedName>
</protein>
<dbReference type="InterPro" id="IPR011009">
    <property type="entry name" value="Kinase-like_dom_sf"/>
</dbReference>
<dbReference type="RefSeq" id="XP_016629689.1">
    <property type="nucleotide sequence ID" value="XM_016779182.1"/>
</dbReference>
<dbReference type="GeneID" id="27714432"/>
<dbReference type="InterPro" id="IPR029498">
    <property type="entry name" value="HeLo_dom"/>
</dbReference>
<dbReference type="PANTHER" id="PTHR37542:SF3">
    <property type="entry name" value="PRION-INHIBITION AND PROPAGATION HELO DOMAIN-CONTAINING PROTEIN"/>
    <property type="match status" value="1"/>
</dbReference>
<dbReference type="Gene3D" id="1.20.120.1020">
    <property type="entry name" value="Prion-inhibition and propagation, HeLo domain"/>
    <property type="match status" value="1"/>
</dbReference>
<dbReference type="Gene3D" id="1.10.510.10">
    <property type="entry name" value="Transferase(Phosphotransferase) domain 1"/>
    <property type="match status" value="1"/>
</dbReference>
<dbReference type="OrthoDB" id="1911848at2759"/>
<organism evidence="2 3">
    <name type="scientific">Fonsecaea multimorphosa CBS 102226</name>
    <dbReference type="NCBI Taxonomy" id="1442371"/>
    <lineage>
        <taxon>Eukaryota</taxon>
        <taxon>Fungi</taxon>
        <taxon>Dikarya</taxon>
        <taxon>Ascomycota</taxon>
        <taxon>Pezizomycotina</taxon>
        <taxon>Eurotiomycetes</taxon>
        <taxon>Chaetothyriomycetidae</taxon>
        <taxon>Chaetothyriales</taxon>
        <taxon>Herpotrichiellaceae</taxon>
        <taxon>Fonsecaea</taxon>
    </lineage>
</organism>
<dbReference type="InterPro" id="IPR000719">
    <property type="entry name" value="Prot_kinase_dom"/>
</dbReference>
<evidence type="ECO:0000313" key="2">
    <source>
        <dbReference type="EMBL" id="KIX95566.1"/>
    </source>
</evidence>
<dbReference type="SUPFAM" id="SSF56112">
    <property type="entry name" value="Protein kinase-like (PK-like)"/>
    <property type="match status" value="1"/>
</dbReference>
<evidence type="ECO:0000259" key="1">
    <source>
        <dbReference type="PROSITE" id="PS50011"/>
    </source>
</evidence>
<keyword evidence="3" id="KW-1185">Reference proteome</keyword>
<sequence>MSVFGEAVGIFGMVNTSIHRIHQGLILLCSVRSFASDADRLRRDMEYEFFRFFMWEEHSDFRFPLPGLVGEEAEDPYTSARAKTLQELQSILPKGEKFEERYKLKFEDTDEEIKDKPGRSWIRLPAPLQQKFDTVSAEAINSRNSTLKKLRWAIFDKGIMTRLVQDVHNLISRLIDMTSMLQQRTIILALEYLIRMTVKSTSSTDDIDFVSRISRLDSDLMRQRTVKDTSTLAGLKSHRIAFGVDATTPEEAQQAEFQSFIDSKKQRIKTLKHLKRKSTEFVVKGDWRLGCRELARDEGRSSWVLLERRDVEMPSKKSEADRRRHQVENLAILLSELKSPKFHTLPFAGFYWDDGSIVLAYKFPEPPLSSLTSAGPHDSVPDAEPPPHADTVSLEALISDVRLAKADPAERLRLAFALAEVVLNLHTAGLLHKQIRTDNVLLTPFSKSKWPARGSFQGPYLVGYGYARQNDPRDISDEVREDPELKIYRHPQATGQGQQERQPFCPRFDLYSLGVVLVEIALWKPLKWIMPETFDKITRQTIYTHSDVLNEMAKGGTRDSIEAEIRSSMGPDFAGAVGLCLNPDTFLNSEEPNDAVDIDEYLEHSIDLQEEVVMKLRAPEATNR</sequence>
<dbReference type="EMBL" id="KN848081">
    <property type="protein sequence ID" value="KIX95566.1"/>
    <property type="molecule type" value="Genomic_DNA"/>
</dbReference>
<dbReference type="GO" id="GO:0005524">
    <property type="term" value="F:ATP binding"/>
    <property type="evidence" value="ECO:0007669"/>
    <property type="project" value="InterPro"/>
</dbReference>
<dbReference type="InterPro" id="IPR038305">
    <property type="entry name" value="HeLo_sf"/>
</dbReference>
<name>A0A0D2IEQ5_9EURO</name>
<accession>A0A0D2IEQ5</accession>
<dbReference type="PROSITE" id="PS50011">
    <property type="entry name" value="PROTEIN_KINASE_DOM"/>
    <property type="match status" value="1"/>
</dbReference>
<reference evidence="2 3" key="1">
    <citation type="submission" date="2015-01" db="EMBL/GenBank/DDBJ databases">
        <title>The Genome Sequence of Fonsecaea multimorphosa CBS 102226.</title>
        <authorList>
            <consortium name="The Broad Institute Genomics Platform"/>
            <person name="Cuomo C."/>
            <person name="de Hoog S."/>
            <person name="Gorbushina A."/>
            <person name="Stielow B."/>
            <person name="Teixiera M."/>
            <person name="Abouelleil A."/>
            <person name="Chapman S.B."/>
            <person name="Priest M."/>
            <person name="Young S.K."/>
            <person name="Wortman J."/>
            <person name="Nusbaum C."/>
            <person name="Birren B."/>
        </authorList>
    </citation>
    <scope>NUCLEOTIDE SEQUENCE [LARGE SCALE GENOMIC DNA]</scope>
    <source>
        <strain evidence="2 3">CBS 102226</strain>
    </source>
</reference>
<dbReference type="GO" id="GO:0004672">
    <property type="term" value="F:protein kinase activity"/>
    <property type="evidence" value="ECO:0007669"/>
    <property type="project" value="InterPro"/>
</dbReference>
<dbReference type="Pfam" id="PF14479">
    <property type="entry name" value="HeLo"/>
    <property type="match status" value="1"/>
</dbReference>
<dbReference type="VEuPathDB" id="FungiDB:Z520_08686"/>
<feature type="domain" description="Protein kinase" evidence="1">
    <location>
        <begin position="268"/>
        <end position="624"/>
    </location>
</feature>
<dbReference type="Proteomes" id="UP000053411">
    <property type="component" value="Unassembled WGS sequence"/>
</dbReference>
<evidence type="ECO:0000313" key="3">
    <source>
        <dbReference type="Proteomes" id="UP000053411"/>
    </source>
</evidence>
<proteinExistence type="predicted"/>
<dbReference type="AlphaFoldDB" id="A0A0D2IEQ5"/>
<gene>
    <name evidence="2" type="ORF">Z520_08686</name>
</gene>
<dbReference type="PANTHER" id="PTHR37542">
    <property type="entry name" value="HELO DOMAIN-CONTAINING PROTEIN-RELATED"/>
    <property type="match status" value="1"/>
</dbReference>